<dbReference type="OrthoDB" id="10603538at2759"/>
<name>A0A8T1X6G7_9STRA</name>
<organism evidence="2 3">
    <name type="scientific">Phytophthora boehmeriae</name>
    <dbReference type="NCBI Taxonomy" id="109152"/>
    <lineage>
        <taxon>Eukaryota</taxon>
        <taxon>Sar</taxon>
        <taxon>Stramenopiles</taxon>
        <taxon>Oomycota</taxon>
        <taxon>Peronosporomycetes</taxon>
        <taxon>Peronosporales</taxon>
        <taxon>Peronosporaceae</taxon>
        <taxon>Phytophthora</taxon>
    </lineage>
</organism>
<dbReference type="AlphaFoldDB" id="A0A8T1X6G7"/>
<proteinExistence type="predicted"/>
<evidence type="ECO:0000256" key="1">
    <source>
        <dbReference type="SAM" id="MobiDB-lite"/>
    </source>
</evidence>
<feature type="region of interest" description="Disordered" evidence="1">
    <location>
        <begin position="27"/>
        <end position="127"/>
    </location>
</feature>
<dbReference type="Proteomes" id="UP000693981">
    <property type="component" value="Unassembled WGS sequence"/>
</dbReference>
<reference evidence="2" key="1">
    <citation type="submission" date="2021-02" db="EMBL/GenBank/DDBJ databases">
        <authorList>
            <person name="Palmer J.M."/>
        </authorList>
    </citation>
    <scope>NUCLEOTIDE SEQUENCE</scope>
    <source>
        <strain evidence="2">SCRP23</strain>
    </source>
</reference>
<protein>
    <submittedName>
        <fullName evidence="2">Uncharacterized protein</fullName>
    </submittedName>
</protein>
<dbReference type="EMBL" id="JAGDFL010000014">
    <property type="protein sequence ID" value="KAG7401366.1"/>
    <property type="molecule type" value="Genomic_DNA"/>
</dbReference>
<evidence type="ECO:0000313" key="3">
    <source>
        <dbReference type="Proteomes" id="UP000693981"/>
    </source>
</evidence>
<keyword evidence="3" id="KW-1185">Reference proteome</keyword>
<comment type="caution">
    <text evidence="2">The sequence shown here is derived from an EMBL/GenBank/DDBJ whole genome shotgun (WGS) entry which is preliminary data.</text>
</comment>
<sequence length="185" mass="20880">MYSNDARHLRDAAAVDLSFSQILEARSSIHEQQRRRRKPPVAVGRLARGSGPQQRRPPPPPSDSPSSFLESEDAGPPAYGGSMLDSVYEGSEDILEENGSGMEDSKSFSRGLDSSTDDEDWTSAGDGQIGQDMYRFVQPRRLSSWVQDDAVFACFKCHTVFSLLEIMKRHQWRQRIIRCRQMQVT</sequence>
<gene>
    <name evidence="2" type="ORF">PHYBOEH_001782</name>
</gene>
<evidence type="ECO:0000313" key="2">
    <source>
        <dbReference type="EMBL" id="KAG7401366.1"/>
    </source>
</evidence>
<accession>A0A8T1X6G7</accession>